<comment type="caution">
    <text evidence="2">The sequence shown here is derived from an EMBL/GenBank/DDBJ whole genome shotgun (WGS) entry which is preliminary data.</text>
</comment>
<gene>
    <name evidence="2" type="ORF">ACFOVU_16620</name>
</gene>
<dbReference type="SUPFAM" id="SSF56801">
    <property type="entry name" value="Acetyl-CoA synthetase-like"/>
    <property type="match status" value="1"/>
</dbReference>
<dbReference type="Gene3D" id="3.40.50.12780">
    <property type="entry name" value="N-terminal domain of ligase-like"/>
    <property type="match status" value="1"/>
</dbReference>
<reference evidence="3" key="1">
    <citation type="journal article" date="2019" name="Int. J. Syst. Evol. Microbiol.">
        <title>The Global Catalogue of Microorganisms (GCM) 10K type strain sequencing project: providing services to taxonomists for standard genome sequencing and annotation.</title>
        <authorList>
            <consortium name="The Broad Institute Genomics Platform"/>
            <consortium name="The Broad Institute Genome Sequencing Center for Infectious Disease"/>
            <person name="Wu L."/>
            <person name="Ma J."/>
        </authorList>
    </citation>
    <scope>NUCLEOTIDE SEQUENCE [LARGE SCALE GENOMIC DNA]</scope>
    <source>
        <strain evidence="3">TBRC 1826</strain>
    </source>
</reference>
<organism evidence="2 3">
    <name type="scientific">Nocardiopsis sediminis</name>
    <dbReference type="NCBI Taxonomy" id="1778267"/>
    <lineage>
        <taxon>Bacteria</taxon>
        <taxon>Bacillati</taxon>
        <taxon>Actinomycetota</taxon>
        <taxon>Actinomycetes</taxon>
        <taxon>Streptosporangiales</taxon>
        <taxon>Nocardiopsidaceae</taxon>
        <taxon>Nocardiopsis</taxon>
    </lineage>
</organism>
<protein>
    <recommendedName>
        <fullName evidence="4">Phenylacetate--CoA ligase family protein</fullName>
    </recommendedName>
</protein>
<dbReference type="PANTHER" id="PTHR36932:SF1">
    <property type="entry name" value="CAPSULAR POLYSACCHARIDE BIOSYNTHESIS PROTEIN"/>
    <property type="match status" value="1"/>
</dbReference>
<dbReference type="RefSeq" id="WP_378534606.1">
    <property type="nucleotide sequence ID" value="NZ_JBHSBH010000010.1"/>
</dbReference>
<dbReference type="InterPro" id="IPR042099">
    <property type="entry name" value="ANL_N_sf"/>
</dbReference>
<dbReference type="PANTHER" id="PTHR36932">
    <property type="entry name" value="CAPSULAR POLYSACCHARIDE BIOSYNTHESIS PROTEIN"/>
    <property type="match status" value="1"/>
</dbReference>
<keyword evidence="3" id="KW-1185">Reference proteome</keyword>
<dbReference type="EMBL" id="JBHSBH010000010">
    <property type="protein sequence ID" value="MFC3997559.1"/>
    <property type="molecule type" value="Genomic_DNA"/>
</dbReference>
<evidence type="ECO:0008006" key="4">
    <source>
        <dbReference type="Google" id="ProtNLM"/>
    </source>
</evidence>
<evidence type="ECO:0000256" key="1">
    <source>
        <dbReference type="SAM" id="MobiDB-lite"/>
    </source>
</evidence>
<dbReference type="Proteomes" id="UP001595847">
    <property type="component" value="Unassembled WGS sequence"/>
</dbReference>
<name>A0ABV8FQC7_9ACTN</name>
<evidence type="ECO:0000313" key="3">
    <source>
        <dbReference type="Proteomes" id="UP001595847"/>
    </source>
</evidence>
<proteinExistence type="predicted"/>
<feature type="region of interest" description="Disordered" evidence="1">
    <location>
        <begin position="437"/>
        <end position="460"/>
    </location>
</feature>
<sequence>MTETTETPLRLASDARRALRQGPTALARRRRERLADLVAYARAHSPFYRDLYRGLPERVEDPAQLPVTDKKTLMAHFDDWVTDREVTLAKVQEFVADPALVGHRFQGRYLVSTTSGTSGVRGLFLTDERNLAVHTALGARTSGGLGLADGLRVLARAGRTAVVTAPGGHFFTVASTARFRLDHPWTGRIMRVFSIEQPLADLVDELNRYRPATLSGFLSMLTLLAGEQQAGRLRIRPAVIIAGGETMTDEARDKLAAAFGAPVRAAYACTECGFLSTGCEHGWYHVNSDWAAVEPVDAEYRPVAPGEPSHTVLISNLANRIQPILRYDLGDSVLVRPDPCPCGNRLPALRVQGRAADVLTFPTGSGGDVGLSPMVVGARLDRVPGVEQFQVVQAEPAVVRVRLAAAEGADAERVWEEVRDALGGLLAEQGAGGVRVERAAEPPQKSSGGKFRRVVPLGPR</sequence>
<accession>A0ABV8FQC7</accession>
<dbReference type="InterPro" id="IPR053158">
    <property type="entry name" value="CapK_Type1_Caps_Biosynth"/>
</dbReference>
<evidence type="ECO:0000313" key="2">
    <source>
        <dbReference type="EMBL" id="MFC3997559.1"/>
    </source>
</evidence>